<evidence type="ECO:0000313" key="1">
    <source>
        <dbReference type="EMBL" id="KAJ8059098.1"/>
    </source>
</evidence>
<evidence type="ECO:0000313" key="2">
    <source>
        <dbReference type="Proteomes" id="UP001152300"/>
    </source>
</evidence>
<keyword evidence="2" id="KW-1185">Reference proteome</keyword>
<reference evidence="1" key="1">
    <citation type="submission" date="2022-11" db="EMBL/GenBank/DDBJ databases">
        <title>Genome Resource of Sclerotinia nivalis Strain SnTB1, a Plant Pathogen Isolated from American Ginseng.</title>
        <authorList>
            <person name="Fan S."/>
        </authorList>
    </citation>
    <scope>NUCLEOTIDE SEQUENCE</scope>
    <source>
        <strain evidence="1">SnTB1</strain>
    </source>
</reference>
<organism evidence="1 2">
    <name type="scientific">Sclerotinia nivalis</name>
    <dbReference type="NCBI Taxonomy" id="352851"/>
    <lineage>
        <taxon>Eukaryota</taxon>
        <taxon>Fungi</taxon>
        <taxon>Dikarya</taxon>
        <taxon>Ascomycota</taxon>
        <taxon>Pezizomycotina</taxon>
        <taxon>Leotiomycetes</taxon>
        <taxon>Helotiales</taxon>
        <taxon>Sclerotiniaceae</taxon>
        <taxon>Sclerotinia</taxon>
    </lineage>
</organism>
<sequence>MPVRGVQNLHLSAMDIHATPGDLQDPYTVKKVFAPFHDFQARKGNPVASRGSFLSFPPWISFECCSTRILVSNGRPILKCFNLQQTIQDFLSDLTPAHRDIQNQPMINI</sequence>
<proteinExistence type="predicted"/>
<dbReference type="AlphaFoldDB" id="A0A9X0AE01"/>
<accession>A0A9X0AE01</accession>
<dbReference type="EMBL" id="JAPEIS010000015">
    <property type="protein sequence ID" value="KAJ8059098.1"/>
    <property type="molecule type" value="Genomic_DNA"/>
</dbReference>
<comment type="caution">
    <text evidence="1">The sequence shown here is derived from an EMBL/GenBank/DDBJ whole genome shotgun (WGS) entry which is preliminary data.</text>
</comment>
<dbReference type="Proteomes" id="UP001152300">
    <property type="component" value="Unassembled WGS sequence"/>
</dbReference>
<protein>
    <submittedName>
        <fullName evidence="1">Uncharacterized protein</fullName>
    </submittedName>
</protein>
<gene>
    <name evidence="1" type="ORF">OCU04_012074</name>
</gene>
<name>A0A9X0AE01_9HELO</name>